<dbReference type="AlphaFoldDB" id="A0A5B0G2B9"/>
<name>A0A5B0G2B9_9BURK</name>
<evidence type="ECO:0000313" key="3">
    <source>
        <dbReference type="Proteomes" id="UP000325273"/>
    </source>
</evidence>
<accession>A0A5B0G2B9</accession>
<comment type="caution">
    <text evidence="2">The sequence shown here is derived from an EMBL/GenBank/DDBJ whole genome shotgun (WGS) entry which is preliminary data.</text>
</comment>
<evidence type="ECO:0000256" key="1">
    <source>
        <dbReference type="SAM" id="Phobius"/>
    </source>
</evidence>
<keyword evidence="1" id="KW-0812">Transmembrane</keyword>
<feature type="transmembrane region" description="Helical" evidence="1">
    <location>
        <begin position="23"/>
        <end position="40"/>
    </location>
</feature>
<keyword evidence="1" id="KW-0472">Membrane</keyword>
<proteinExistence type="predicted"/>
<dbReference type="Proteomes" id="UP000325273">
    <property type="component" value="Unassembled WGS sequence"/>
</dbReference>
<keyword evidence="3" id="KW-1185">Reference proteome</keyword>
<evidence type="ECO:0000313" key="2">
    <source>
        <dbReference type="EMBL" id="KAA0997564.1"/>
    </source>
</evidence>
<sequence length="75" mass="8926">MRSLDYVVACRQSGTTSKDDMTHSMWGIAVGLALMFSAALRRYRRNVLRKRDIRWLDEHHILDRLRKQLELSPRK</sequence>
<gene>
    <name evidence="2" type="ORF">FVF58_48720</name>
</gene>
<keyword evidence="1" id="KW-1133">Transmembrane helix</keyword>
<dbReference type="EMBL" id="VTUZ01000081">
    <property type="protein sequence ID" value="KAA0997564.1"/>
    <property type="molecule type" value="Genomic_DNA"/>
</dbReference>
<reference evidence="2 3" key="1">
    <citation type="submission" date="2019-08" db="EMBL/GenBank/DDBJ databases">
        <title>Paraburkholderia sp. DCY113.</title>
        <authorList>
            <person name="Kang J."/>
        </authorList>
    </citation>
    <scope>NUCLEOTIDE SEQUENCE [LARGE SCALE GENOMIC DNA]</scope>
    <source>
        <strain evidence="2 3">DCY113</strain>
    </source>
</reference>
<organism evidence="2 3">
    <name type="scientific">Paraburkholderia panacisoli</name>
    <dbReference type="NCBI Taxonomy" id="2603818"/>
    <lineage>
        <taxon>Bacteria</taxon>
        <taxon>Pseudomonadati</taxon>
        <taxon>Pseudomonadota</taxon>
        <taxon>Betaproteobacteria</taxon>
        <taxon>Burkholderiales</taxon>
        <taxon>Burkholderiaceae</taxon>
        <taxon>Paraburkholderia</taxon>
    </lineage>
</organism>
<protein>
    <submittedName>
        <fullName evidence="2">Uncharacterized protein</fullName>
    </submittedName>
</protein>